<reference evidence="1 3" key="2">
    <citation type="submission" date="2023-12" db="EMBL/GenBank/DDBJ databases">
        <title>Phenotypic and Genomic Characterization of Methanothermobacter wolfeii Strain BSEL, a CO2-Capturing Archaeon with Minimal Nutrient Requirements.</title>
        <authorList>
            <person name="Ale Enriquez F."/>
            <person name="Ahring B.K."/>
        </authorList>
    </citation>
    <scope>NUCLEOTIDE SEQUENCE [LARGE SCALE GENOMIC DNA]</scope>
    <source>
        <strain evidence="1 3">BSEL-1</strain>
    </source>
</reference>
<dbReference type="GeneID" id="75106144"/>
<proteinExistence type="predicted"/>
<dbReference type="Proteomes" id="UP001369247">
    <property type="component" value="Unassembled WGS sequence"/>
</dbReference>
<dbReference type="EMBL" id="JAXUHJ010000014">
    <property type="protein sequence ID" value="MEJ8543568.1"/>
    <property type="molecule type" value="Genomic_DNA"/>
</dbReference>
<evidence type="ECO:0000313" key="3">
    <source>
        <dbReference type="Proteomes" id="UP001369247"/>
    </source>
</evidence>
<dbReference type="Proteomes" id="UP001065373">
    <property type="component" value="Chromosome"/>
</dbReference>
<dbReference type="EMBL" id="CP104550">
    <property type="protein sequence ID" value="UXH32233.1"/>
    <property type="molecule type" value="Genomic_DNA"/>
</dbReference>
<organism evidence="2">
    <name type="scientific">Methanothermobacter wolfeii</name>
    <name type="common">Methanobacterium wolfei</name>
    <dbReference type="NCBI Taxonomy" id="145261"/>
    <lineage>
        <taxon>Archaea</taxon>
        <taxon>Methanobacteriati</taxon>
        <taxon>Methanobacteriota</taxon>
        <taxon>Methanomada group</taxon>
        <taxon>Methanobacteria</taxon>
        <taxon>Methanobacteriales</taxon>
        <taxon>Methanobacteriaceae</taxon>
        <taxon>Methanothermobacter</taxon>
    </lineage>
</organism>
<dbReference type="RefSeq" id="WP_261599743.1">
    <property type="nucleotide sequence ID" value="NZ_CP104550.1"/>
</dbReference>
<protein>
    <submittedName>
        <fullName evidence="2">Uncharacterized protein</fullName>
    </submittedName>
</protein>
<sequence length="127" mass="13853">MIAKKNFVTKVAMVDSQTSRCVCLSSASSAMCIPRASEKASATATVRTPPITASLEWVPECSPTIRPRVVIMAEVRPKTETCFKGMPHIKGFLFFDFKTLISSLYRGPHVLSSFSLLQGSLTQEIPG</sequence>
<name>A0A9E7RVW8_METWO</name>
<dbReference type="AlphaFoldDB" id="A0A9E7RVW8"/>
<evidence type="ECO:0000313" key="2">
    <source>
        <dbReference type="EMBL" id="UXH32233.1"/>
    </source>
</evidence>
<gene>
    <name evidence="2" type="ORF">N5910_02790</name>
    <name evidence="1" type="ORF">U2150_08705</name>
</gene>
<reference evidence="2" key="1">
    <citation type="submission" date="2022-09" db="EMBL/GenBank/DDBJ databases">
        <title>Characterization of three MwoI isoschizomers from sequenced genome and metagenomes.</title>
        <authorList>
            <person name="Fomenkov A."/>
            <person name="Xu S.Y."/>
            <person name="Roberts R.J."/>
        </authorList>
    </citation>
    <scope>NUCLEOTIDE SEQUENCE</scope>
    <source>
        <strain evidence="2">DSM 2970</strain>
    </source>
</reference>
<keyword evidence="3" id="KW-1185">Reference proteome</keyword>
<accession>A0A9E7RVW8</accession>
<evidence type="ECO:0000313" key="1">
    <source>
        <dbReference type="EMBL" id="MEJ8543568.1"/>
    </source>
</evidence>